<keyword evidence="3" id="KW-1185">Reference proteome</keyword>
<evidence type="ECO:0000259" key="1">
    <source>
        <dbReference type="Pfam" id="PF01872"/>
    </source>
</evidence>
<name>A0ABS6ZKX2_9GAMM</name>
<dbReference type="EMBL" id="JAHYCA010000002">
    <property type="protein sequence ID" value="MBW6390712.1"/>
    <property type="molecule type" value="Genomic_DNA"/>
</dbReference>
<dbReference type="RefSeq" id="WP_219791071.1">
    <property type="nucleotide sequence ID" value="NZ_JAHYCA010000002.1"/>
</dbReference>
<protein>
    <submittedName>
        <fullName evidence="2">Dihydrofolate reductase family protein</fullName>
    </submittedName>
</protein>
<dbReference type="Proteomes" id="UP000769617">
    <property type="component" value="Unassembled WGS sequence"/>
</dbReference>
<sequence length="222" mass="24016">MREVIVGAMVSLDGVMQAPGGPQEDPTGGFHYGGWVAPLVDEVFGEEIDKLFSQPFDLLLGRKTYEIFAAHWPYAEEGPDDSIAKAFNAVKKYVATRKGLELTWKGSVALRDAADDVARLKQEEGPALVTQGSTELIQTLLASDLIDEINLFICPVVLGKGKKLFGDGAAPGAFKLISHRVSPNGLVIAKYERDGAVKTGDFAMEQPTAAEVARREKLQREG</sequence>
<dbReference type="InterPro" id="IPR050765">
    <property type="entry name" value="Riboflavin_Biosynth_HTPR"/>
</dbReference>
<organism evidence="2 3">
    <name type="scientific">Billgrantia antri</name>
    <dbReference type="NCBI Taxonomy" id="2846777"/>
    <lineage>
        <taxon>Bacteria</taxon>
        <taxon>Pseudomonadati</taxon>
        <taxon>Pseudomonadota</taxon>
        <taxon>Gammaproteobacteria</taxon>
        <taxon>Oceanospirillales</taxon>
        <taxon>Halomonadaceae</taxon>
        <taxon>Billgrantia</taxon>
    </lineage>
</organism>
<dbReference type="InterPro" id="IPR002734">
    <property type="entry name" value="RibDG_C"/>
</dbReference>
<evidence type="ECO:0000313" key="3">
    <source>
        <dbReference type="Proteomes" id="UP000769617"/>
    </source>
</evidence>
<dbReference type="PANTHER" id="PTHR38011:SF2">
    <property type="entry name" value="BIFUNCTIONAL DEAMINASE-REDUCTASE DOMAIN PROTEIN"/>
    <property type="match status" value="1"/>
</dbReference>
<accession>A0ABS6ZKX2</accession>
<dbReference type="InterPro" id="IPR024072">
    <property type="entry name" value="DHFR-like_dom_sf"/>
</dbReference>
<proteinExistence type="predicted"/>
<reference evidence="2 3" key="1">
    <citation type="submission" date="2021-07" db="EMBL/GenBank/DDBJ databases">
        <authorList>
            <person name="So Y."/>
        </authorList>
    </citation>
    <scope>NUCLEOTIDE SEQUENCE [LARGE SCALE GENOMIC DNA]</scope>
    <source>
        <strain evidence="2 3">Y3S6</strain>
    </source>
</reference>
<dbReference type="SUPFAM" id="SSF53597">
    <property type="entry name" value="Dihydrofolate reductase-like"/>
    <property type="match status" value="1"/>
</dbReference>
<evidence type="ECO:0000313" key="2">
    <source>
        <dbReference type="EMBL" id="MBW6390712.1"/>
    </source>
</evidence>
<comment type="caution">
    <text evidence="2">The sequence shown here is derived from an EMBL/GenBank/DDBJ whole genome shotgun (WGS) entry which is preliminary data.</text>
</comment>
<gene>
    <name evidence="2" type="ORF">KPL81_06000</name>
</gene>
<feature type="domain" description="Bacterial bifunctional deaminase-reductase C-terminal" evidence="1">
    <location>
        <begin position="3"/>
        <end position="187"/>
    </location>
</feature>
<dbReference type="Pfam" id="PF01872">
    <property type="entry name" value="RibD_C"/>
    <property type="match status" value="1"/>
</dbReference>
<dbReference type="PANTHER" id="PTHR38011">
    <property type="entry name" value="DIHYDROFOLATE REDUCTASE FAMILY PROTEIN (AFU_ORTHOLOGUE AFUA_8G06820)"/>
    <property type="match status" value="1"/>
</dbReference>
<dbReference type="Gene3D" id="3.40.430.10">
    <property type="entry name" value="Dihydrofolate Reductase, subunit A"/>
    <property type="match status" value="1"/>
</dbReference>